<accession>A0A8C8I2N4</accession>
<evidence type="ECO:0000313" key="3">
    <source>
        <dbReference type="Ensembl" id="ENSOTSP00005073326.1"/>
    </source>
</evidence>
<dbReference type="Gene3D" id="3.30.1200.10">
    <property type="entry name" value="YggU-like"/>
    <property type="match status" value="1"/>
</dbReference>
<dbReference type="Pfam" id="PF02594">
    <property type="entry name" value="DUF167"/>
    <property type="match status" value="1"/>
</dbReference>
<dbReference type="PANTHER" id="PTHR13420">
    <property type="entry name" value="UPF0235 PROTEIN C15ORF40"/>
    <property type="match status" value="1"/>
</dbReference>
<dbReference type="Proteomes" id="UP000694402">
    <property type="component" value="Unassembled WGS sequence"/>
</dbReference>
<dbReference type="Ensembl" id="ENSOTST00005079462.2">
    <property type="protein sequence ID" value="ENSOTSP00005073326.1"/>
    <property type="gene ID" value="ENSOTSG00005034615.2"/>
</dbReference>
<sequence>MHCIFNSHGQPRSLCLTRTLLFKVLFPSSRQFEGPFAARKYAGKHKMPEKTKTKPSQTPSSSGQVARDKNNVVTISVHAKPKSELNAITVVSIVAVGVAIAAPPTDGQANAELVRYLSKVLALKRSEVVVDKNIVKVTLTPEQGLDRLKQEAV</sequence>
<reference evidence="3" key="1">
    <citation type="submission" date="2025-08" db="UniProtKB">
        <authorList>
            <consortium name="Ensembl"/>
        </authorList>
    </citation>
    <scope>IDENTIFICATION</scope>
</reference>
<dbReference type="GO" id="GO:0005737">
    <property type="term" value="C:cytoplasm"/>
    <property type="evidence" value="ECO:0007669"/>
    <property type="project" value="TreeGrafter"/>
</dbReference>
<dbReference type="GeneTree" id="ENSGT00960000190193"/>
<organism evidence="3 4">
    <name type="scientific">Oncorhynchus tshawytscha</name>
    <name type="common">Chinook salmon</name>
    <name type="synonym">Salmo tshawytscha</name>
    <dbReference type="NCBI Taxonomy" id="74940"/>
    <lineage>
        <taxon>Eukaryota</taxon>
        <taxon>Metazoa</taxon>
        <taxon>Chordata</taxon>
        <taxon>Craniata</taxon>
        <taxon>Vertebrata</taxon>
        <taxon>Euteleostomi</taxon>
        <taxon>Actinopterygii</taxon>
        <taxon>Neopterygii</taxon>
        <taxon>Teleostei</taxon>
        <taxon>Protacanthopterygii</taxon>
        <taxon>Salmoniformes</taxon>
        <taxon>Salmonidae</taxon>
        <taxon>Salmoninae</taxon>
        <taxon>Oncorhynchus</taxon>
    </lineage>
</organism>
<dbReference type="AlphaFoldDB" id="A0A8C8I2N4"/>
<evidence type="ECO:0000313" key="4">
    <source>
        <dbReference type="Proteomes" id="UP000694402"/>
    </source>
</evidence>
<dbReference type="NCBIfam" id="TIGR00251">
    <property type="entry name" value="DUF167 family protein"/>
    <property type="match status" value="1"/>
</dbReference>
<proteinExistence type="inferred from homology"/>
<dbReference type="InterPro" id="IPR036591">
    <property type="entry name" value="YggU-like_sf"/>
</dbReference>
<evidence type="ECO:0000256" key="1">
    <source>
        <dbReference type="ARBA" id="ARBA00010364"/>
    </source>
</evidence>
<evidence type="ECO:0000256" key="2">
    <source>
        <dbReference type="SAM" id="MobiDB-lite"/>
    </source>
</evidence>
<comment type="similarity">
    <text evidence="1">Belongs to the UPF0235 family.</text>
</comment>
<keyword evidence="4" id="KW-1185">Reference proteome</keyword>
<dbReference type="PANTHER" id="PTHR13420:SF7">
    <property type="entry name" value="UPF0235 PROTEIN C15ORF40"/>
    <property type="match status" value="1"/>
</dbReference>
<feature type="region of interest" description="Disordered" evidence="2">
    <location>
        <begin position="43"/>
        <end position="69"/>
    </location>
</feature>
<reference evidence="3" key="2">
    <citation type="submission" date="2025-09" db="UniProtKB">
        <authorList>
            <consortium name="Ensembl"/>
        </authorList>
    </citation>
    <scope>IDENTIFICATION</scope>
</reference>
<dbReference type="SUPFAM" id="SSF69786">
    <property type="entry name" value="YggU-like"/>
    <property type="match status" value="1"/>
</dbReference>
<name>A0A8C8I2N4_ONCTS</name>
<dbReference type="SMART" id="SM01152">
    <property type="entry name" value="DUF167"/>
    <property type="match status" value="1"/>
</dbReference>
<protein>
    <submittedName>
        <fullName evidence="3">Uncharacterized protein</fullName>
    </submittedName>
</protein>
<dbReference type="InterPro" id="IPR003746">
    <property type="entry name" value="DUF167"/>
</dbReference>